<dbReference type="GO" id="GO:0015031">
    <property type="term" value="P:protein transport"/>
    <property type="evidence" value="ECO:0007669"/>
    <property type="project" value="UniProtKB-KW"/>
</dbReference>
<evidence type="ECO:0000256" key="3">
    <source>
        <dbReference type="ARBA" id="ARBA00022475"/>
    </source>
</evidence>
<proteinExistence type="inferred from homology"/>
<evidence type="ECO:0000256" key="7">
    <source>
        <dbReference type="ARBA" id="ARBA00022989"/>
    </source>
</evidence>
<dbReference type="InterPro" id="IPR035906">
    <property type="entry name" value="MetI-like_sf"/>
</dbReference>
<keyword evidence="5" id="KW-0571">Peptide transport</keyword>
<comment type="subcellular location">
    <subcellularLocation>
        <location evidence="1 9">Cell membrane</location>
        <topology evidence="1 9">Multi-pass membrane protein</topology>
    </subcellularLocation>
</comment>
<dbReference type="PANTHER" id="PTHR43386">
    <property type="entry name" value="OLIGOPEPTIDE TRANSPORT SYSTEM PERMEASE PROTEIN APPC"/>
    <property type="match status" value="1"/>
</dbReference>
<dbReference type="SUPFAM" id="SSF161098">
    <property type="entry name" value="MetI-like"/>
    <property type="match status" value="1"/>
</dbReference>
<feature type="transmembrane region" description="Helical" evidence="9">
    <location>
        <begin position="105"/>
        <end position="127"/>
    </location>
</feature>
<name>A0A3N2QMA7_9RHOB</name>
<reference evidence="11 12" key="1">
    <citation type="submission" date="2018-10" db="EMBL/GenBank/DDBJ databases">
        <title>Histidinibacterium lentulum gen. nov., sp. nov., a marine bacterium from the culture broth of Picochlorum sp. 122.</title>
        <authorList>
            <person name="Wang G."/>
        </authorList>
    </citation>
    <scope>NUCLEOTIDE SEQUENCE [LARGE SCALE GENOMIC DNA]</scope>
    <source>
        <strain evidence="11 12">B17</strain>
    </source>
</reference>
<feature type="transmembrane region" description="Helical" evidence="9">
    <location>
        <begin position="37"/>
        <end position="58"/>
    </location>
</feature>
<keyword evidence="8 9" id="KW-0472">Membrane</keyword>
<dbReference type="Pfam" id="PF00528">
    <property type="entry name" value="BPD_transp_1"/>
    <property type="match status" value="1"/>
</dbReference>
<dbReference type="GO" id="GO:0055085">
    <property type="term" value="P:transmembrane transport"/>
    <property type="evidence" value="ECO:0007669"/>
    <property type="project" value="InterPro"/>
</dbReference>
<dbReference type="InterPro" id="IPR025966">
    <property type="entry name" value="OppC_N"/>
</dbReference>
<evidence type="ECO:0000256" key="9">
    <source>
        <dbReference type="RuleBase" id="RU363032"/>
    </source>
</evidence>
<dbReference type="InterPro" id="IPR050366">
    <property type="entry name" value="BP-dependent_transpt_permease"/>
</dbReference>
<feature type="transmembrane region" description="Helical" evidence="9">
    <location>
        <begin position="162"/>
        <end position="181"/>
    </location>
</feature>
<evidence type="ECO:0000256" key="5">
    <source>
        <dbReference type="ARBA" id="ARBA00022856"/>
    </source>
</evidence>
<keyword evidence="2 9" id="KW-0813">Transport</keyword>
<keyword evidence="4 9" id="KW-0812">Transmembrane</keyword>
<sequence>MTAEPNVAPAAAVLAKPAKRQRGPLWFAWRRFLANRAAVVGGSVLGIITLMAIFAPWITPAGPTAQAFLTDALAFPSAQHWMGVDDLGRDFFTRIVYGARVSLTIGFSAALFSVVIGIPLGAAAGFFGGRTDWVIMRVIEIFSVVPPLLAAMLLGALTGGGFWMIVAIAALFGWVQVCLLVRAQIKAFKEKEFVRAAQALGASPAYVIRVHLIPNSVSPIIIGFVLAIPLAMMLEASLSFLGVGVPPPTPSWGQMINNGMNFMYFYWHLAVFPTVALAVTVLATSLFGDGLRDALDPTMKAR</sequence>
<dbReference type="InterPro" id="IPR000515">
    <property type="entry name" value="MetI-like"/>
</dbReference>
<keyword evidence="7 9" id="KW-1133">Transmembrane helix</keyword>
<dbReference type="PANTHER" id="PTHR43386:SF1">
    <property type="entry name" value="D,D-DIPEPTIDE TRANSPORT SYSTEM PERMEASE PROTEIN DDPC-RELATED"/>
    <property type="match status" value="1"/>
</dbReference>
<protein>
    <submittedName>
        <fullName evidence="11">ABC transporter permease</fullName>
    </submittedName>
</protein>
<gene>
    <name evidence="11" type="ORF">EAT49_19030</name>
</gene>
<dbReference type="PROSITE" id="PS50928">
    <property type="entry name" value="ABC_TM1"/>
    <property type="match status" value="1"/>
</dbReference>
<dbReference type="Proteomes" id="UP000268016">
    <property type="component" value="Unassembled WGS sequence"/>
</dbReference>
<evidence type="ECO:0000256" key="6">
    <source>
        <dbReference type="ARBA" id="ARBA00022927"/>
    </source>
</evidence>
<comment type="caution">
    <text evidence="11">The sequence shown here is derived from an EMBL/GenBank/DDBJ whole genome shotgun (WGS) entry which is preliminary data.</text>
</comment>
<feature type="transmembrane region" description="Helical" evidence="9">
    <location>
        <begin position="134"/>
        <end position="156"/>
    </location>
</feature>
<keyword evidence="3" id="KW-1003">Cell membrane</keyword>
<dbReference type="GO" id="GO:0015833">
    <property type="term" value="P:peptide transport"/>
    <property type="evidence" value="ECO:0007669"/>
    <property type="project" value="UniProtKB-KW"/>
</dbReference>
<accession>A0A3N2QMA7</accession>
<feature type="transmembrane region" description="Helical" evidence="9">
    <location>
        <begin position="264"/>
        <end position="287"/>
    </location>
</feature>
<evidence type="ECO:0000256" key="4">
    <source>
        <dbReference type="ARBA" id="ARBA00022692"/>
    </source>
</evidence>
<evidence type="ECO:0000259" key="10">
    <source>
        <dbReference type="PROSITE" id="PS50928"/>
    </source>
</evidence>
<dbReference type="Pfam" id="PF12911">
    <property type="entry name" value="OppC_N"/>
    <property type="match status" value="1"/>
</dbReference>
<evidence type="ECO:0000256" key="8">
    <source>
        <dbReference type="ARBA" id="ARBA00023136"/>
    </source>
</evidence>
<evidence type="ECO:0000256" key="2">
    <source>
        <dbReference type="ARBA" id="ARBA00022448"/>
    </source>
</evidence>
<dbReference type="AlphaFoldDB" id="A0A3N2QMA7"/>
<dbReference type="RefSeq" id="WP_123643903.1">
    <property type="nucleotide sequence ID" value="NZ_ML119092.1"/>
</dbReference>
<keyword evidence="12" id="KW-1185">Reference proteome</keyword>
<evidence type="ECO:0000313" key="12">
    <source>
        <dbReference type="Proteomes" id="UP000268016"/>
    </source>
</evidence>
<feature type="domain" description="ABC transmembrane type-1" evidence="10">
    <location>
        <begin position="99"/>
        <end position="288"/>
    </location>
</feature>
<dbReference type="OrthoDB" id="9766870at2"/>
<feature type="transmembrane region" description="Helical" evidence="9">
    <location>
        <begin position="220"/>
        <end position="243"/>
    </location>
</feature>
<evidence type="ECO:0000313" key="11">
    <source>
        <dbReference type="EMBL" id="ROT96331.1"/>
    </source>
</evidence>
<comment type="similarity">
    <text evidence="9">Belongs to the binding-protein-dependent transport system permease family.</text>
</comment>
<keyword evidence="6" id="KW-0653">Protein transport</keyword>
<dbReference type="GO" id="GO:0005886">
    <property type="term" value="C:plasma membrane"/>
    <property type="evidence" value="ECO:0007669"/>
    <property type="project" value="UniProtKB-SubCell"/>
</dbReference>
<evidence type="ECO:0000256" key="1">
    <source>
        <dbReference type="ARBA" id="ARBA00004651"/>
    </source>
</evidence>
<dbReference type="EMBL" id="RDRB01000012">
    <property type="protein sequence ID" value="ROT96331.1"/>
    <property type="molecule type" value="Genomic_DNA"/>
</dbReference>
<dbReference type="Gene3D" id="1.10.3720.10">
    <property type="entry name" value="MetI-like"/>
    <property type="match status" value="1"/>
</dbReference>
<organism evidence="11 12">
    <name type="scientific">Histidinibacterium lentulum</name>
    <dbReference type="NCBI Taxonomy" id="2480588"/>
    <lineage>
        <taxon>Bacteria</taxon>
        <taxon>Pseudomonadati</taxon>
        <taxon>Pseudomonadota</taxon>
        <taxon>Alphaproteobacteria</taxon>
        <taxon>Rhodobacterales</taxon>
        <taxon>Paracoccaceae</taxon>
        <taxon>Histidinibacterium</taxon>
    </lineage>
</organism>
<dbReference type="CDD" id="cd06261">
    <property type="entry name" value="TM_PBP2"/>
    <property type="match status" value="1"/>
</dbReference>